<organism evidence="1 2">
    <name type="scientific">Strongylus vulgaris</name>
    <name type="common">Blood worm</name>
    <dbReference type="NCBI Taxonomy" id="40348"/>
    <lineage>
        <taxon>Eukaryota</taxon>
        <taxon>Metazoa</taxon>
        <taxon>Ecdysozoa</taxon>
        <taxon>Nematoda</taxon>
        <taxon>Chromadorea</taxon>
        <taxon>Rhabditida</taxon>
        <taxon>Rhabditina</taxon>
        <taxon>Rhabditomorpha</taxon>
        <taxon>Strongyloidea</taxon>
        <taxon>Strongylidae</taxon>
        <taxon>Strongylus</taxon>
    </lineage>
</organism>
<dbReference type="EMBL" id="UYYB01004865">
    <property type="protein sequence ID" value="VDM67198.1"/>
    <property type="molecule type" value="Genomic_DNA"/>
</dbReference>
<keyword evidence="2" id="KW-1185">Reference proteome</keyword>
<dbReference type="OrthoDB" id="5822864at2759"/>
<evidence type="ECO:0000313" key="2">
    <source>
        <dbReference type="Proteomes" id="UP000270094"/>
    </source>
</evidence>
<gene>
    <name evidence="1" type="ORF">SVUK_LOCUS2196</name>
</gene>
<proteinExistence type="predicted"/>
<sequence length="135" mass="15474">MSVFEPNRLILIVAQNFRYGRKLRFMKSFQIELMFIVEGVASRVAITYICLMSGSPKVEGRFRLDVSTAGDDIGASFAVRNINKQYPIDNVVDTVVEADLVPYRYQVGSKLRRALHDQDRRETEEAKQLKTKSKL</sequence>
<reference evidence="1 2" key="1">
    <citation type="submission" date="2018-11" db="EMBL/GenBank/DDBJ databases">
        <authorList>
            <consortium name="Pathogen Informatics"/>
        </authorList>
    </citation>
    <scope>NUCLEOTIDE SEQUENCE [LARGE SCALE GENOMIC DNA]</scope>
</reference>
<name>A0A3P7KFT8_STRVU</name>
<dbReference type="Proteomes" id="UP000270094">
    <property type="component" value="Unassembled WGS sequence"/>
</dbReference>
<dbReference type="AlphaFoldDB" id="A0A3P7KFT8"/>
<evidence type="ECO:0000313" key="1">
    <source>
        <dbReference type="EMBL" id="VDM67198.1"/>
    </source>
</evidence>
<accession>A0A3P7KFT8</accession>
<protein>
    <submittedName>
        <fullName evidence="1">Uncharacterized protein</fullName>
    </submittedName>
</protein>